<evidence type="ECO:0000313" key="2">
    <source>
        <dbReference type="EMBL" id="GJT22083.1"/>
    </source>
</evidence>
<feature type="compositionally biased region" description="Basic residues" evidence="1">
    <location>
        <begin position="73"/>
        <end position="83"/>
    </location>
</feature>
<feature type="region of interest" description="Disordered" evidence="1">
    <location>
        <begin position="58"/>
        <end position="112"/>
    </location>
</feature>
<dbReference type="Proteomes" id="UP001151760">
    <property type="component" value="Unassembled WGS sequence"/>
</dbReference>
<protein>
    <recommendedName>
        <fullName evidence="4">Reverse transcriptase domain-containing protein</fullName>
    </recommendedName>
</protein>
<evidence type="ECO:0000313" key="3">
    <source>
        <dbReference type="Proteomes" id="UP001151760"/>
    </source>
</evidence>
<feature type="compositionally biased region" description="Basic and acidic residues" evidence="1">
    <location>
        <begin position="1"/>
        <end position="16"/>
    </location>
</feature>
<name>A0ABQ5C7T7_9ASTR</name>
<evidence type="ECO:0008006" key="4">
    <source>
        <dbReference type="Google" id="ProtNLM"/>
    </source>
</evidence>
<proteinExistence type="predicted"/>
<evidence type="ECO:0000256" key="1">
    <source>
        <dbReference type="SAM" id="MobiDB-lite"/>
    </source>
</evidence>
<gene>
    <name evidence="2" type="ORF">Tco_0892020</name>
</gene>
<dbReference type="PANTHER" id="PTHR33240:SF15">
    <property type="entry name" value="GAG-PRO-LIKE PROTEIN"/>
    <property type="match status" value="1"/>
</dbReference>
<dbReference type="PANTHER" id="PTHR33240">
    <property type="entry name" value="OS08G0508500 PROTEIN"/>
    <property type="match status" value="1"/>
</dbReference>
<reference evidence="2" key="1">
    <citation type="journal article" date="2022" name="Int. J. Mol. Sci.">
        <title>Draft Genome of Tanacetum Coccineum: Genomic Comparison of Closely Related Tanacetum-Family Plants.</title>
        <authorList>
            <person name="Yamashiro T."/>
            <person name="Shiraishi A."/>
            <person name="Nakayama K."/>
            <person name="Satake H."/>
        </authorList>
    </citation>
    <scope>NUCLEOTIDE SEQUENCE</scope>
</reference>
<feature type="compositionally biased region" description="Basic and acidic residues" evidence="1">
    <location>
        <begin position="281"/>
        <end position="290"/>
    </location>
</feature>
<comment type="caution">
    <text evidence="2">The sequence shown here is derived from an EMBL/GenBank/DDBJ whole genome shotgun (WGS) entry which is preliminary data.</text>
</comment>
<organism evidence="2 3">
    <name type="scientific">Tanacetum coccineum</name>
    <dbReference type="NCBI Taxonomy" id="301880"/>
    <lineage>
        <taxon>Eukaryota</taxon>
        <taxon>Viridiplantae</taxon>
        <taxon>Streptophyta</taxon>
        <taxon>Embryophyta</taxon>
        <taxon>Tracheophyta</taxon>
        <taxon>Spermatophyta</taxon>
        <taxon>Magnoliopsida</taxon>
        <taxon>eudicotyledons</taxon>
        <taxon>Gunneridae</taxon>
        <taxon>Pentapetalae</taxon>
        <taxon>asterids</taxon>
        <taxon>campanulids</taxon>
        <taxon>Asterales</taxon>
        <taxon>Asteraceae</taxon>
        <taxon>Asteroideae</taxon>
        <taxon>Anthemideae</taxon>
        <taxon>Anthemidinae</taxon>
        <taxon>Tanacetum</taxon>
    </lineage>
</organism>
<feature type="compositionally biased region" description="Polar residues" evidence="1">
    <location>
        <begin position="85"/>
        <end position="99"/>
    </location>
</feature>
<accession>A0ABQ5C7T7</accession>
<keyword evidence="3" id="KW-1185">Reference proteome</keyword>
<dbReference type="EMBL" id="BQNB010013941">
    <property type="protein sequence ID" value="GJT22083.1"/>
    <property type="molecule type" value="Genomic_DNA"/>
</dbReference>
<feature type="region of interest" description="Disordered" evidence="1">
    <location>
        <begin position="1"/>
        <end position="23"/>
    </location>
</feature>
<sequence>MCNHDKWSRAKGYKDTSRRHKDKYVHRLRVRPNERTNVNNSSFTPLIKSPAEIYATSEGKAVLRPPSRMFAPAHRRDRTRYSKGAKTQNSNQNPSSSGVSERGKNQVGWKQKMAEPKETNEILMTSTQWSPIRHRPDASPPGTNIAFSEEDPVPEHCNGEDPLIIKADIGGTVIHRVYVDGGSSTEIMYEHWQVLWPLGVITIPLTLFDYHMRGSKTVTTDFLIVRAPLPYNVILGRPGMRQLGAIASTIHSLLKFSTPTGVAIVRGDMPCKDTCLQVSRKREREPEEATKLASPENKSEKEEVEINPLYPDQKVIIGTILQQK</sequence>
<feature type="region of interest" description="Disordered" evidence="1">
    <location>
        <begin position="281"/>
        <end position="305"/>
    </location>
</feature>
<reference evidence="2" key="2">
    <citation type="submission" date="2022-01" db="EMBL/GenBank/DDBJ databases">
        <authorList>
            <person name="Yamashiro T."/>
            <person name="Shiraishi A."/>
            <person name="Satake H."/>
            <person name="Nakayama K."/>
        </authorList>
    </citation>
    <scope>NUCLEOTIDE SEQUENCE</scope>
</reference>